<dbReference type="Proteomes" id="UP001165283">
    <property type="component" value="Unassembled WGS sequence"/>
</dbReference>
<feature type="transmembrane region" description="Helical" evidence="8">
    <location>
        <begin position="109"/>
        <end position="130"/>
    </location>
</feature>
<dbReference type="PANTHER" id="PTHR23501:SF191">
    <property type="entry name" value="VACUOLAR BASIC AMINO ACID TRANSPORTER 4"/>
    <property type="match status" value="1"/>
</dbReference>
<keyword evidence="11" id="KW-1185">Reference proteome</keyword>
<evidence type="ECO:0000256" key="6">
    <source>
        <dbReference type="ARBA" id="ARBA00023136"/>
    </source>
</evidence>
<feature type="transmembrane region" description="Helical" evidence="8">
    <location>
        <begin position="80"/>
        <end position="103"/>
    </location>
</feature>
<evidence type="ECO:0000256" key="3">
    <source>
        <dbReference type="ARBA" id="ARBA00022519"/>
    </source>
</evidence>
<dbReference type="Gene3D" id="1.20.1250.20">
    <property type="entry name" value="MFS general substrate transporter like domains"/>
    <property type="match status" value="1"/>
</dbReference>
<feature type="transmembrane region" description="Helical" evidence="8">
    <location>
        <begin position="50"/>
        <end position="68"/>
    </location>
</feature>
<keyword evidence="5 8" id="KW-1133">Transmembrane helix</keyword>
<keyword evidence="3" id="KW-0997">Cell inner membrane</keyword>
<feature type="domain" description="Major facilitator superfamily (MFS) profile" evidence="9">
    <location>
        <begin position="11"/>
        <end position="502"/>
    </location>
</feature>
<dbReference type="PRINTS" id="PR01036">
    <property type="entry name" value="TCRTETB"/>
</dbReference>
<feature type="transmembrane region" description="Helical" evidence="8">
    <location>
        <begin position="234"/>
        <end position="252"/>
    </location>
</feature>
<feature type="transmembrane region" description="Helical" evidence="8">
    <location>
        <begin position="404"/>
        <end position="429"/>
    </location>
</feature>
<evidence type="ECO:0000256" key="5">
    <source>
        <dbReference type="ARBA" id="ARBA00022989"/>
    </source>
</evidence>
<evidence type="ECO:0000313" key="11">
    <source>
        <dbReference type="Proteomes" id="UP001165283"/>
    </source>
</evidence>
<dbReference type="PROSITE" id="PS50850">
    <property type="entry name" value="MFS"/>
    <property type="match status" value="1"/>
</dbReference>
<dbReference type="InterPro" id="IPR036259">
    <property type="entry name" value="MFS_trans_sf"/>
</dbReference>
<feature type="transmembrane region" description="Helical" evidence="8">
    <location>
        <begin position="137"/>
        <end position="164"/>
    </location>
</feature>
<evidence type="ECO:0000313" key="10">
    <source>
        <dbReference type="EMBL" id="MCO1656169.1"/>
    </source>
</evidence>
<organism evidence="10 11">
    <name type="scientific">Pseudonocardia humida</name>
    <dbReference type="NCBI Taxonomy" id="2800819"/>
    <lineage>
        <taxon>Bacteria</taxon>
        <taxon>Bacillati</taxon>
        <taxon>Actinomycetota</taxon>
        <taxon>Actinomycetes</taxon>
        <taxon>Pseudonocardiales</taxon>
        <taxon>Pseudonocardiaceae</taxon>
        <taxon>Pseudonocardia</taxon>
    </lineage>
</organism>
<protein>
    <recommendedName>
        <fullName evidence="7">MFS-type drug efflux transporter P55</fullName>
    </recommendedName>
</protein>
<dbReference type="Gene3D" id="1.20.1720.10">
    <property type="entry name" value="Multidrug resistance protein D"/>
    <property type="match status" value="1"/>
</dbReference>
<comment type="subcellular location">
    <subcellularLocation>
        <location evidence="1">Cell inner membrane</location>
        <topology evidence="1">Multi-pass membrane protein</topology>
    </subcellularLocation>
</comment>
<reference evidence="10" key="1">
    <citation type="submission" date="2021-04" db="EMBL/GenBank/DDBJ databases">
        <title>Pseudonocardia sp. nov., isolated from sandy soil of mangrove forest.</title>
        <authorList>
            <person name="Zan Z."/>
            <person name="Huang R."/>
            <person name="Liu W."/>
        </authorList>
    </citation>
    <scope>NUCLEOTIDE SEQUENCE</scope>
    <source>
        <strain evidence="10">S2-4</strain>
    </source>
</reference>
<keyword evidence="6 8" id="KW-0472">Membrane</keyword>
<evidence type="ECO:0000256" key="7">
    <source>
        <dbReference type="ARBA" id="ARBA00044273"/>
    </source>
</evidence>
<accession>A0ABT0ZZI5</accession>
<dbReference type="InterPro" id="IPR005829">
    <property type="entry name" value="Sugar_transporter_CS"/>
</dbReference>
<proteinExistence type="predicted"/>
<evidence type="ECO:0000256" key="1">
    <source>
        <dbReference type="ARBA" id="ARBA00004429"/>
    </source>
</evidence>
<feature type="transmembrane region" description="Helical" evidence="8">
    <location>
        <begin position="272"/>
        <end position="290"/>
    </location>
</feature>
<dbReference type="InterPro" id="IPR020846">
    <property type="entry name" value="MFS_dom"/>
</dbReference>
<evidence type="ECO:0000256" key="2">
    <source>
        <dbReference type="ARBA" id="ARBA00022448"/>
    </source>
</evidence>
<feature type="transmembrane region" description="Helical" evidence="8">
    <location>
        <begin position="170"/>
        <end position="188"/>
    </location>
</feature>
<feature type="transmembrane region" description="Helical" evidence="8">
    <location>
        <begin position="200"/>
        <end position="222"/>
    </location>
</feature>
<feature type="transmembrane region" description="Helical" evidence="8">
    <location>
        <begin position="479"/>
        <end position="498"/>
    </location>
</feature>
<sequence>MAVPTARPRVAVGVGAAAVLLAALDAYVVVTLLVDIITDLSLPLNRLERATPLVTGYLLGYVAAMPLLGQLSDRIGRRTVVQACLLGFAAGSVITALGTSLWLVVAGRALQGIAGGALLPVTMAMVADLVAERGRTFALGLVGAAQELGSVLGPLYGAALAALLGWRGVFWVNLPLAVAAMVAVHVALPRRTPATPGARGGVDVIGGLLLAVALALLVVGLYNPEPQQSVLPPWGWPAVGAAVVALVAFALWESRARVTLLDPTGIAGRPFAAGLVVSFLAGTALLVTLVDVELFAQTLLGRDATGAALLLTRFLVALPIGAVLGGVLAPRLGDAVTAAVGMAVAAVAYALMATWPADPLGATRLPGLSMLDTDLVLAGLGLGLVIAPVSAAVLRAVPQDRHGVASATVVVARTAGMLVGVAALTAWGLHRFAELTAGLTTPLPIDPTGGIVDPVVYQQQLGTYTAAVNGALLVQYREIFALTAVCAVAGALVSLALGRARSVVTKA</sequence>
<dbReference type="EMBL" id="JAGSOV010000033">
    <property type="protein sequence ID" value="MCO1656169.1"/>
    <property type="molecule type" value="Genomic_DNA"/>
</dbReference>
<dbReference type="InterPro" id="IPR011701">
    <property type="entry name" value="MFS"/>
</dbReference>
<dbReference type="PROSITE" id="PS00216">
    <property type="entry name" value="SUGAR_TRANSPORT_1"/>
    <property type="match status" value="1"/>
</dbReference>
<keyword evidence="3" id="KW-1003">Cell membrane</keyword>
<keyword evidence="2" id="KW-0813">Transport</keyword>
<evidence type="ECO:0000256" key="8">
    <source>
        <dbReference type="SAM" id="Phobius"/>
    </source>
</evidence>
<comment type="caution">
    <text evidence="10">The sequence shown here is derived from an EMBL/GenBank/DDBJ whole genome shotgun (WGS) entry which is preliminary data.</text>
</comment>
<dbReference type="Pfam" id="PF07690">
    <property type="entry name" value="MFS_1"/>
    <property type="match status" value="1"/>
</dbReference>
<feature type="transmembrane region" description="Helical" evidence="8">
    <location>
        <begin position="375"/>
        <end position="397"/>
    </location>
</feature>
<dbReference type="PANTHER" id="PTHR23501">
    <property type="entry name" value="MAJOR FACILITATOR SUPERFAMILY"/>
    <property type="match status" value="1"/>
</dbReference>
<gene>
    <name evidence="10" type="ORF">KDL28_14005</name>
</gene>
<evidence type="ECO:0000259" key="9">
    <source>
        <dbReference type="PROSITE" id="PS50850"/>
    </source>
</evidence>
<evidence type="ECO:0000256" key="4">
    <source>
        <dbReference type="ARBA" id="ARBA00022692"/>
    </source>
</evidence>
<dbReference type="RefSeq" id="WP_252438642.1">
    <property type="nucleotide sequence ID" value="NZ_JAGSOV010000033.1"/>
</dbReference>
<feature type="transmembrane region" description="Helical" evidence="8">
    <location>
        <begin position="336"/>
        <end position="355"/>
    </location>
</feature>
<feature type="transmembrane region" description="Helical" evidence="8">
    <location>
        <begin position="310"/>
        <end position="329"/>
    </location>
</feature>
<dbReference type="SUPFAM" id="SSF103473">
    <property type="entry name" value="MFS general substrate transporter"/>
    <property type="match status" value="1"/>
</dbReference>
<name>A0ABT0ZZI5_9PSEU</name>
<keyword evidence="4 8" id="KW-0812">Transmembrane</keyword>